<keyword evidence="1" id="KW-0812">Transmembrane</keyword>
<organism evidence="3 4">
    <name type="scientific">Helianthus annuus</name>
    <name type="common">Common sunflower</name>
    <dbReference type="NCBI Taxonomy" id="4232"/>
    <lineage>
        <taxon>Eukaryota</taxon>
        <taxon>Viridiplantae</taxon>
        <taxon>Streptophyta</taxon>
        <taxon>Embryophyta</taxon>
        <taxon>Tracheophyta</taxon>
        <taxon>Spermatophyta</taxon>
        <taxon>Magnoliopsida</taxon>
        <taxon>eudicotyledons</taxon>
        <taxon>Gunneridae</taxon>
        <taxon>Pentapetalae</taxon>
        <taxon>asterids</taxon>
        <taxon>campanulids</taxon>
        <taxon>Asterales</taxon>
        <taxon>Asteraceae</taxon>
        <taxon>Asteroideae</taxon>
        <taxon>Heliantheae alliance</taxon>
        <taxon>Heliantheae</taxon>
        <taxon>Helianthus</taxon>
    </lineage>
</organism>
<feature type="transmembrane region" description="Helical" evidence="1">
    <location>
        <begin position="12"/>
        <end position="35"/>
    </location>
</feature>
<protein>
    <submittedName>
        <fullName evidence="3">Uncharacterized protein</fullName>
    </submittedName>
</protein>
<reference evidence="2 4" key="1">
    <citation type="journal article" date="2017" name="Nature">
        <title>The sunflower genome provides insights into oil metabolism, flowering and Asterid evolution.</title>
        <authorList>
            <person name="Badouin H."/>
            <person name="Gouzy J."/>
            <person name="Grassa C.J."/>
            <person name="Murat F."/>
            <person name="Staton S.E."/>
            <person name="Cottret L."/>
            <person name="Lelandais-Briere C."/>
            <person name="Owens G.L."/>
            <person name="Carrere S."/>
            <person name="Mayjonade B."/>
            <person name="Legrand L."/>
            <person name="Gill N."/>
            <person name="Kane N.C."/>
            <person name="Bowers J.E."/>
            <person name="Hubner S."/>
            <person name="Bellec A."/>
            <person name="Berard A."/>
            <person name="Berges H."/>
            <person name="Blanchet N."/>
            <person name="Boniface M.C."/>
            <person name="Brunel D."/>
            <person name="Catrice O."/>
            <person name="Chaidir N."/>
            <person name="Claudel C."/>
            <person name="Donnadieu C."/>
            <person name="Faraut T."/>
            <person name="Fievet G."/>
            <person name="Helmstetter N."/>
            <person name="King M."/>
            <person name="Knapp S.J."/>
            <person name="Lai Z."/>
            <person name="Le Paslier M.C."/>
            <person name="Lippi Y."/>
            <person name="Lorenzon L."/>
            <person name="Mandel J.R."/>
            <person name="Marage G."/>
            <person name="Marchand G."/>
            <person name="Marquand E."/>
            <person name="Bret-Mestries E."/>
            <person name="Morien E."/>
            <person name="Nambeesan S."/>
            <person name="Nguyen T."/>
            <person name="Pegot-Espagnet P."/>
            <person name="Pouilly N."/>
            <person name="Raftis F."/>
            <person name="Sallet E."/>
            <person name="Schiex T."/>
            <person name="Thomas J."/>
            <person name="Vandecasteele C."/>
            <person name="Vares D."/>
            <person name="Vear F."/>
            <person name="Vautrin S."/>
            <person name="Crespi M."/>
            <person name="Mangin B."/>
            <person name="Burke J.M."/>
            <person name="Salse J."/>
            <person name="Munos S."/>
            <person name="Vincourt P."/>
            <person name="Rieseberg L.H."/>
            <person name="Langlade N.B."/>
        </authorList>
    </citation>
    <scope>NUCLEOTIDE SEQUENCE [LARGE SCALE GENOMIC DNA]</scope>
    <source>
        <strain evidence="4">cv. SF193</strain>
        <tissue evidence="2">Leaves</tissue>
    </source>
</reference>
<evidence type="ECO:0000313" key="2">
    <source>
        <dbReference type="EMBL" id="KAF5793092.1"/>
    </source>
</evidence>
<evidence type="ECO:0000256" key="1">
    <source>
        <dbReference type="SAM" id="Phobius"/>
    </source>
</evidence>
<reference evidence="3" key="2">
    <citation type="submission" date="2017-02" db="EMBL/GenBank/DDBJ databases">
        <title>Sunflower complete genome.</title>
        <authorList>
            <person name="Langlade N."/>
            <person name="Munos S."/>
        </authorList>
    </citation>
    <scope>NUCLEOTIDE SEQUENCE [LARGE SCALE GENOMIC DNA]</scope>
    <source>
        <tissue evidence="3">Leaves</tissue>
    </source>
</reference>
<evidence type="ECO:0000313" key="4">
    <source>
        <dbReference type="Proteomes" id="UP000215914"/>
    </source>
</evidence>
<keyword evidence="1" id="KW-0472">Membrane</keyword>
<dbReference type="EMBL" id="MNCJ02000324">
    <property type="protein sequence ID" value="KAF5793092.1"/>
    <property type="molecule type" value="Genomic_DNA"/>
</dbReference>
<accession>A0A251U1H2</accession>
<dbReference type="AlphaFoldDB" id="A0A251U1H2"/>
<feature type="transmembrane region" description="Helical" evidence="1">
    <location>
        <begin position="93"/>
        <end position="111"/>
    </location>
</feature>
<dbReference type="Proteomes" id="UP000215914">
    <property type="component" value="Chromosome 9"/>
</dbReference>
<proteinExistence type="predicted"/>
<name>A0A251U1H2_HELAN</name>
<dbReference type="EMBL" id="CM007898">
    <property type="protein sequence ID" value="OTG16696.1"/>
    <property type="molecule type" value="Genomic_DNA"/>
</dbReference>
<dbReference type="InParanoid" id="A0A251U1H2"/>
<keyword evidence="1" id="KW-1133">Transmembrane helix</keyword>
<gene>
    <name evidence="3" type="ORF">HannXRQ_Chr09g0274221</name>
    <name evidence="2" type="ORF">HanXRQr2_Chr09g0413511</name>
</gene>
<evidence type="ECO:0000313" key="3">
    <source>
        <dbReference type="EMBL" id="OTG16696.1"/>
    </source>
</evidence>
<reference evidence="2" key="3">
    <citation type="submission" date="2020-06" db="EMBL/GenBank/DDBJ databases">
        <title>Helianthus annuus Genome sequencing and assembly Release 2.</title>
        <authorList>
            <person name="Gouzy J."/>
            <person name="Langlade N."/>
            <person name="Munos S."/>
        </authorList>
    </citation>
    <scope>NUCLEOTIDE SEQUENCE</scope>
    <source>
        <tissue evidence="2">Leaves</tissue>
    </source>
</reference>
<dbReference type="Gramene" id="mRNA:HanXRQr2_Chr09g0413511">
    <property type="protein sequence ID" value="mRNA:HanXRQr2_Chr09g0413511"/>
    <property type="gene ID" value="HanXRQr2_Chr09g0413511"/>
</dbReference>
<keyword evidence="4" id="KW-1185">Reference proteome</keyword>
<sequence length="112" mass="12823">MTDHQCFLRSCYYIVCCALDLMLKFIYPILLHFLADKGNTFIQTQSFTPSKQLRGAGLMGMFLVVQSKRIATLQKHVCDLLLFLFLQKLCNHHIPFIVNLILIVVCLLGFVA</sequence>